<dbReference type="HOGENOM" id="CLU_008417_0_0_1"/>
<evidence type="ECO:0000313" key="2">
    <source>
        <dbReference type="EMBL" id="KDR66683.1"/>
    </source>
</evidence>
<protein>
    <submittedName>
        <fullName evidence="2">Uncharacterized protein</fullName>
    </submittedName>
</protein>
<proteinExistence type="predicted"/>
<feature type="region of interest" description="Disordered" evidence="1">
    <location>
        <begin position="353"/>
        <end position="372"/>
    </location>
</feature>
<evidence type="ECO:0000256" key="1">
    <source>
        <dbReference type="SAM" id="MobiDB-lite"/>
    </source>
</evidence>
<evidence type="ECO:0000313" key="3">
    <source>
        <dbReference type="Proteomes" id="UP000027222"/>
    </source>
</evidence>
<dbReference type="EMBL" id="KL142421">
    <property type="protein sequence ID" value="KDR66683.1"/>
    <property type="molecule type" value="Genomic_DNA"/>
</dbReference>
<dbReference type="OrthoDB" id="3270336at2759"/>
<name>A0A067SIT7_GALM3</name>
<dbReference type="Proteomes" id="UP000027222">
    <property type="component" value="Unassembled WGS sequence"/>
</dbReference>
<gene>
    <name evidence="2" type="ORF">GALMADRAFT_147735</name>
</gene>
<feature type="compositionally biased region" description="Basic and acidic residues" evidence="1">
    <location>
        <begin position="357"/>
        <end position="371"/>
    </location>
</feature>
<accession>A0A067SIT7</accession>
<dbReference type="AlphaFoldDB" id="A0A067SIT7"/>
<organism evidence="2 3">
    <name type="scientific">Galerina marginata (strain CBS 339.88)</name>
    <dbReference type="NCBI Taxonomy" id="685588"/>
    <lineage>
        <taxon>Eukaryota</taxon>
        <taxon>Fungi</taxon>
        <taxon>Dikarya</taxon>
        <taxon>Basidiomycota</taxon>
        <taxon>Agaricomycotina</taxon>
        <taxon>Agaricomycetes</taxon>
        <taxon>Agaricomycetidae</taxon>
        <taxon>Agaricales</taxon>
        <taxon>Agaricineae</taxon>
        <taxon>Strophariaceae</taxon>
        <taxon>Galerina</taxon>
    </lineage>
</organism>
<keyword evidence="3" id="KW-1185">Reference proteome</keyword>
<sequence>MPDFRKQPVDHSNGHIFRTVEGDIFYSPNSSRLVDVPPLSERMRYPFSVREAKLDHFLQPRWWTEAFGFLAFVNRRPSFDDMSFSCIRDIVPHVGETMDGNKYSLFPYKVKEWLQLQDIMIVTTHTLRNAFSWHVLPAMNAIPPSFLGFEKEFHSLRAARLRAAASRDWFVVWISLLSFTIADISTIQTDADWFGLLASRGISQSWLSSIASSPVCDFSTQCARVGTFLDVLQPTRTQPPVQWFCHFNVDVWYLWTLEHEKLAAHDPVLKHLRPPEHMWQAALTFITSSPSSQPSSTLVTVHFGDAYHPQSPAQGLSSEELSTCKAKSAVSAYIATKPWTMFFAARAERNAQTLSKETPDARNQRLQREKNPATASAEVYLWELGEGKTIELIRRRVLSKGRVDVLRSHPSSQCIYDSISNTWDVCEYFGPDDEDYGSDDSGSQDGDAGFDDDYCHSAVGDHNVAAAEDEAAEHQKFIEKRVLEGITTAQTELHSLCDRGTVPEVDLTPPDNELDIHSYLSHFYGFVPPLPIPKTDPTPINRHDWDECLKSVGLRAGDQNAPIPGLSGAIIEFIRGLQGRGPHESQWDLLSHNHIAVKASAIHSIFRKIREDLFLLDASGLDASKPTPWCIAVKKPVHVIYIWRILFQEQMSAASLAMHLAEQGIPFHTLMLLGPSFSSISLDAITTKIPRRLANYKFLPADYHAYVAQRARFFSSSPRTRAALLEGGMTGRLAREHLGIEDAALGPSTAVTIHRLGYSIDCSSGATYWDDKLTPEEIAVICGLHHCYTGNGNQIGLFSWWPLPSCWDHASNGRNWCRWTEWDEVWYQTRLSAILQGDKKSGVPLSQSDWRQSLKKGSSVWKKVTKCISHPTDFPVLEAKFLGLREIYILPKYGLFDDTSTSVSYGNRL</sequence>
<reference evidence="3" key="1">
    <citation type="journal article" date="2014" name="Proc. Natl. Acad. Sci. U.S.A.">
        <title>Extensive sampling of basidiomycete genomes demonstrates inadequacy of the white-rot/brown-rot paradigm for wood decay fungi.</title>
        <authorList>
            <person name="Riley R."/>
            <person name="Salamov A.A."/>
            <person name="Brown D.W."/>
            <person name="Nagy L.G."/>
            <person name="Floudas D."/>
            <person name="Held B.W."/>
            <person name="Levasseur A."/>
            <person name="Lombard V."/>
            <person name="Morin E."/>
            <person name="Otillar R."/>
            <person name="Lindquist E.A."/>
            <person name="Sun H."/>
            <person name="LaButti K.M."/>
            <person name="Schmutz J."/>
            <person name="Jabbour D."/>
            <person name="Luo H."/>
            <person name="Baker S.E."/>
            <person name="Pisabarro A.G."/>
            <person name="Walton J.D."/>
            <person name="Blanchette R.A."/>
            <person name="Henrissat B."/>
            <person name="Martin F."/>
            <person name="Cullen D."/>
            <person name="Hibbett D.S."/>
            <person name="Grigoriev I.V."/>
        </authorList>
    </citation>
    <scope>NUCLEOTIDE SEQUENCE [LARGE SCALE GENOMIC DNA]</scope>
    <source>
        <strain evidence="3">CBS 339.88</strain>
    </source>
</reference>